<sequence>MYEAVWHKTTVTYSGSEELKLLDSGPQGEKVAMETRRTSQRSEDVSSHHSGAAKSLKRKPHCWERSGGRGPRRCQAALSCGQNSTASILTLEFPGPAEDGQ</sequence>
<reference evidence="2 3" key="2">
    <citation type="submission" date="2019-01" db="EMBL/GenBank/DDBJ databases">
        <title>A chromosome length genome reference of the Java medaka (oryzias javanicus).</title>
        <authorList>
            <person name="Herpin A."/>
            <person name="Takehana Y."/>
            <person name="Naruse K."/>
            <person name="Ansai S."/>
            <person name="Kawaguchi M."/>
        </authorList>
    </citation>
    <scope>NUCLEOTIDE SEQUENCE [LARGE SCALE GENOMIC DNA]</scope>
    <source>
        <strain evidence="2">RS831</strain>
        <tissue evidence="2">Whole body</tissue>
    </source>
</reference>
<dbReference type="EMBL" id="CM012447">
    <property type="protein sequence ID" value="RVE67139.1"/>
    <property type="molecule type" value="Genomic_DNA"/>
</dbReference>
<organism evidence="2 3">
    <name type="scientific">Oryzias javanicus</name>
    <name type="common">Javanese ricefish</name>
    <name type="synonym">Aplocheilus javanicus</name>
    <dbReference type="NCBI Taxonomy" id="123683"/>
    <lineage>
        <taxon>Eukaryota</taxon>
        <taxon>Metazoa</taxon>
        <taxon>Chordata</taxon>
        <taxon>Craniata</taxon>
        <taxon>Vertebrata</taxon>
        <taxon>Euteleostomi</taxon>
        <taxon>Actinopterygii</taxon>
        <taxon>Neopterygii</taxon>
        <taxon>Teleostei</taxon>
        <taxon>Neoteleostei</taxon>
        <taxon>Acanthomorphata</taxon>
        <taxon>Ovalentaria</taxon>
        <taxon>Atherinomorphae</taxon>
        <taxon>Beloniformes</taxon>
        <taxon>Adrianichthyidae</taxon>
        <taxon>Oryziinae</taxon>
        <taxon>Oryzias</taxon>
    </lineage>
</organism>
<gene>
    <name evidence="2" type="ORF">OJAV_G00114360</name>
</gene>
<accession>A0A437CWY7</accession>
<dbReference type="Proteomes" id="UP000283210">
    <property type="component" value="Chromosome 11"/>
</dbReference>
<evidence type="ECO:0000256" key="1">
    <source>
        <dbReference type="SAM" id="MobiDB-lite"/>
    </source>
</evidence>
<evidence type="ECO:0000313" key="2">
    <source>
        <dbReference type="EMBL" id="RVE67139.1"/>
    </source>
</evidence>
<evidence type="ECO:0000313" key="3">
    <source>
        <dbReference type="Proteomes" id="UP000283210"/>
    </source>
</evidence>
<keyword evidence="3" id="KW-1185">Reference proteome</keyword>
<feature type="region of interest" description="Disordered" evidence="1">
    <location>
        <begin position="21"/>
        <end position="71"/>
    </location>
</feature>
<protein>
    <submittedName>
        <fullName evidence="2">Uncharacterized protein</fullName>
    </submittedName>
</protein>
<feature type="compositionally biased region" description="Basic and acidic residues" evidence="1">
    <location>
        <begin position="31"/>
        <end position="47"/>
    </location>
</feature>
<proteinExistence type="predicted"/>
<name>A0A437CWY7_ORYJA</name>
<reference evidence="2 3" key="1">
    <citation type="submission" date="2018-11" db="EMBL/GenBank/DDBJ databases">
        <authorList>
            <person name="Lopez-Roques C."/>
            <person name="Donnadieu C."/>
            <person name="Bouchez O."/>
            <person name="Klopp C."/>
            <person name="Cabau C."/>
            <person name="Zahm M."/>
        </authorList>
    </citation>
    <scope>NUCLEOTIDE SEQUENCE [LARGE SCALE GENOMIC DNA]</scope>
    <source>
        <strain evidence="2">RS831</strain>
        <tissue evidence="2">Whole body</tissue>
    </source>
</reference>
<dbReference type="AlphaFoldDB" id="A0A437CWY7"/>